<proteinExistence type="predicted"/>
<accession>A0A916QKW5</accession>
<keyword evidence="1" id="KW-0812">Transmembrane</keyword>
<dbReference type="Proteomes" id="UP000627715">
    <property type="component" value="Unassembled WGS sequence"/>
</dbReference>
<dbReference type="InterPro" id="IPR025424">
    <property type="entry name" value="YrhK_domain"/>
</dbReference>
<evidence type="ECO:0000313" key="3">
    <source>
        <dbReference type="EMBL" id="GFZ77545.1"/>
    </source>
</evidence>
<reference evidence="3" key="2">
    <citation type="submission" date="2020-09" db="EMBL/GenBank/DDBJ databases">
        <authorList>
            <person name="Sun Q."/>
            <person name="Zhou Y."/>
        </authorList>
    </citation>
    <scope>NUCLEOTIDE SEQUENCE</scope>
    <source>
        <strain evidence="3">CGMCC 1.15425</strain>
    </source>
</reference>
<evidence type="ECO:0000313" key="4">
    <source>
        <dbReference type="Proteomes" id="UP000627715"/>
    </source>
</evidence>
<gene>
    <name evidence="3" type="ORF">GCM10011403_20830</name>
</gene>
<dbReference type="EMBL" id="BMIY01000008">
    <property type="protein sequence ID" value="GFZ77545.1"/>
    <property type="molecule type" value="Genomic_DNA"/>
</dbReference>
<comment type="caution">
    <text evidence="3">The sequence shown here is derived from an EMBL/GenBank/DDBJ whole genome shotgun (WGS) entry which is preliminary data.</text>
</comment>
<dbReference type="RefSeq" id="WP_082866412.1">
    <property type="nucleotide sequence ID" value="NZ_BMIY01000008.1"/>
</dbReference>
<protein>
    <recommendedName>
        <fullName evidence="2">YrhK domain-containing protein</fullName>
    </recommendedName>
</protein>
<dbReference type="Pfam" id="PF14145">
    <property type="entry name" value="YrhK"/>
    <property type="match status" value="1"/>
</dbReference>
<dbReference type="OrthoDB" id="6388996at2"/>
<evidence type="ECO:0000256" key="1">
    <source>
        <dbReference type="SAM" id="Phobius"/>
    </source>
</evidence>
<feature type="transmembrane region" description="Helical" evidence="1">
    <location>
        <begin position="36"/>
        <end position="53"/>
    </location>
</feature>
<feature type="transmembrane region" description="Helical" evidence="1">
    <location>
        <begin position="12"/>
        <end position="30"/>
    </location>
</feature>
<evidence type="ECO:0000259" key="2">
    <source>
        <dbReference type="Pfam" id="PF14145"/>
    </source>
</evidence>
<dbReference type="AlphaFoldDB" id="A0A916QKW5"/>
<reference evidence="3" key="1">
    <citation type="journal article" date="2014" name="Int. J. Syst. Evol. Microbiol.">
        <title>Complete genome sequence of Corynebacterium casei LMG S-19264T (=DSM 44701T), isolated from a smear-ripened cheese.</title>
        <authorList>
            <consortium name="US DOE Joint Genome Institute (JGI-PGF)"/>
            <person name="Walter F."/>
            <person name="Albersmeier A."/>
            <person name="Kalinowski J."/>
            <person name="Ruckert C."/>
        </authorList>
    </citation>
    <scope>NUCLEOTIDE SEQUENCE</scope>
    <source>
        <strain evidence="3">CGMCC 1.15425</strain>
    </source>
</reference>
<keyword evidence="1" id="KW-1133">Transmembrane helix</keyword>
<name>A0A916QKW5_9GAMM</name>
<sequence length="57" mass="6453">MKVSRFERLRKNGLGVVSSLAFFFGSMLFLPHFADYATAGVWLFMAGSVLMFVDTVW</sequence>
<keyword evidence="4" id="KW-1185">Reference proteome</keyword>
<keyword evidence="1" id="KW-0472">Membrane</keyword>
<feature type="domain" description="YrhK" evidence="2">
    <location>
        <begin position="16"/>
        <end position="56"/>
    </location>
</feature>
<organism evidence="3 4">
    <name type="scientific">Pseudohongiella nitratireducens</name>
    <dbReference type="NCBI Taxonomy" id="1768907"/>
    <lineage>
        <taxon>Bacteria</taxon>
        <taxon>Pseudomonadati</taxon>
        <taxon>Pseudomonadota</taxon>
        <taxon>Gammaproteobacteria</taxon>
        <taxon>Pseudomonadales</taxon>
        <taxon>Pseudohongiellaceae</taxon>
        <taxon>Pseudohongiella</taxon>
    </lineage>
</organism>